<dbReference type="CDD" id="cd00483">
    <property type="entry name" value="HPPK"/>
    <property type="match status" value="1"/>
</dbReference>
<evidence type="ECO:0000256" key="3">
    <source>
        <dbReference type="ARBA" id="ARBA00013253"/>
    </source>
</evidence>
<comment type="catalytic activity">
    <reaction evidence="1">
        <text>6-hydroxymethyl-7,8-dihydropterin + ATP = (7,8-dihydropterin-6-yl)methyl diphosphate + AMP + H(+)</text>
        <dbReference type="Rhea" id="RHEA:11412"/>
        <dbReference type="ChEBI" id="CHEBI:15378"/>
        <dbReference type="ChEBI" id="CHEBI:30616"/>
        <dbReference type="ChEBI" id="CHEBI:44841"/>
        <dbReference type="ChEBI" id="CHEBI:72950"/>
        <dbReference type="ChEBI" id="CHEBI:456215"/>
        <dbReference type="EC" id="2.7.6.3"/>
    </reaction>
</comment>
<dbReference type="EMBL" id="JAGINY010000001">
    <property type="protein sequence ID" value="MBP2331610.1"/>
    <property type="molecule type" value="Genomic_DNA"/>
</dbReference>
<keyword evidence="4 10" id="KW-0808">Transferase</keyword>
<dbReference type="InterPro" id="IPR035907">
    <property type="entry name" value="Hppk_sf"/>
</dbReference>
<dbReference type="InterPro" id="IPR000550">
    <property type="entry name" value="Hppk"/>
</dbReference>
<keyword evidence="5" id="KW-0547">Nucleotide-binding</keyword>
<dbReference type="Gene3D" id="3.30.70.560">
    <property type="entry name" value="7,8-Dihydro-6-hydroxymethylpterin-pyrophosphokinase HPPK"/>
    <property type="match status" value="1"/>
</dbReference>
<dbReference type="PANTHER" id="PTHR43071:SF1">
    <property type="entry name" value="2-AMINO-4-HYDROXY-6-HYDROXYMETHYLDIHYDROPTERIDINE PYROPHOSPHOKINASE"/>
    <property type="match status" value="1"/>
</dbReference>
<dbReference type="RefSeq" id="WP_209651858.1">
    <property type="nucleotide sequence ID" value="NZ_CP047357.1"/>
</dbReference>
<evidence type="ECO:0000259" key="9">
    <source>
        <dbReference type="PROSITE" id="PS00794"/>
    </source>
</evidence>
<evidence type="ECO:0000256" key="8">
    <source>
        <dbReference type="ARBA" id="ARBA00022909"/>
    </source>
</evidence>
<reference evidence="10 11" key="1">
    <citation type="submission" date="2021-03" db="EMBL/GenBank/DDBJ databases">
        <title>Sequencing the genomes of 1000 actinobacteria strains.</title>
        <authorList>
            <person name="Klenk H.-P."/>
        </authorList>
    </citation>
    <scope>NUCLEOTIDE SEQUENCE [LARGE SCALE GENOMIC DNA]</scope>
    <source>
        <strain evidence="10 11">DSM 44506</strain>
    </source>
</reference>
<dbReference type="PROSITE" id="PS00794">
    <property type="entry name" value="HPPK"/>
    <property type="match status" value="1"/>
</dbReference>
<dbReference type="GO" id="GO:0003848">
    <property type="term" value="F:2-amino-4-hydroxy-6-hydroxymethyldihydropteridine diphosphokinase activity"/>
    <property type="evidence" value="ECO:0007669"/>
    <property type="project" value="UniProtKB-EC"/>
</dbReference>
<keyword evidence="7" id="KW-0067">ATP-binding</keyword>
<evidence type="ECO:0000256" key="5">
    <source>
        <dbReference type="ARBA" id="ARBA00022741"/>
    </source>
</evidence>
<dbReference type="Proteomes" id="UP001519305">
    <property type="component" value="Unassembled WGS sequence"/>
</dbReference>
<organism evidence="10 11">
    <name type="scientific">Corynebacterium freneyi</name>
    <dbReference type="NCBI Taxonomy" id="134034"/>
    <lineage>
        <taxon>Bacteria</taxon>
        <taxon>Bacillati</taxon>
        <taxon>Actinomycetota</taxon>
        <taxon>Actinomycetes</taxon>
        <taxon>Mycobacteriales</taxon>
        <taxon>Corynebacteriaceae</taxon>
        <taxon>Corynebacterium</taxon>
    </lineage>
</organism>
<sequence length="180" mass="19124">MIRAVLSIGANLGDARAALRSVADAFADVTVARSAVYSTPPWGGVEQGDFLNAVLIVETDRTPLELLRFGQSLENAAGRVREVRWGPRTLDVDVVQVVPLDDAPASPAPDREVVDGEIVSADPVLTLPHPHARDRAFVLVPWLDADPGARLGGEAVADLVAKLDADDVAAVRRDPRGWGP</sequence>
<dbReference type="PANTHER" id="PTHR43071">
    <property type="entry name" value="2-AMINO-4-HYDROXY-6-HYDROXYMETHYLDIHYDROPTERIDINE PYROPHOSPHOKINASE"/>
    <property type="match status" value="1"/>
</dbReference>
<feature type="domain" description="7,8-dihydro-6-hydroxymethylpterin-pyrophosphokinase" evidence="9">
    <location>
        <begin position="84"/>
        <end position="95"/>
    </location>
</feature>
<comment type="caution">
    <text evidence="10">The sequence shown here is derived from an EMBL/GenBank/DDBJ whole genome shotgun (WGS) entry which is preliminary data.</text>
</comment>
<name>A0ABS4U5Y7_9CORY</name>
<evidence type="ECO:0000256" key="4">
    <source>
        <dbReference type="ARBA" id="ARBA00022679"/>
    </source>
</evidence>
<comment type="pathway">
    <text evidence="2">Cofactor biosynthesis; tetrahydrofolate biosynthesis; 2-amino-4-hydroxy-6-hydroxymethyl-7,8-dihydropteridine diphosphate from 7,8-dihydroneopterin triphosphate: step 4/4.</text>
</comment>
<gene>
    <name evidence="10" type="ORF">JOF33_000309</name>
</gene>
<evidence type="ECO:0000313" key="10">
    <source>
        <dbReference type="EMBL" id="MBP2331610.1"/>
    </source>
</evidence>
<proteinExistence type="predicted"/>
<evidence type="ECO:0000256" key="2">
    <source>
        <dbReference type="ARBA" id="ARBA00005051"/>
    </source>
</evidence>
<evidence type="ECO:0000313" key="11">
    <source>
        <dbReference type="Proteomes" id="UP001519305"/>
    </source>
</evidence>
<accession>A0ABS4U5Y7</accession>
<keyword evidence="11" id="KW-1185">Reference proteome</keyword>
<dbReference type="EC" id="2.7.6.3" evidence="3"/>
<dbReference type="NCBIfam" id="TIGR01498">
    <property type="entry name" value="folK"/>
    <property type="match status" value="1"/>
</dbReference>
<evidence type="ECO:0000256" key="6">
    <source>
        <dbReference type="ARBA" id="ARBA00022777"/>
    </source>
</evidence>
<evidence type="ECO:0000256" key="7">
    <source>
        <dbReference type="ARBA" id="ARBA00022840"/>
    </source>
</evidence>
<keyword evidence="6" id="KW-0418">Kinase</keyword>
<protein>
    <recommendedName>
        <fullName evidence="3">2-amino-4-hydroxy-6-hydroxymethyldihydropteridine diphosphokinase</fullName>
        <ecNumber evidence="3">2.7.6.3</ecNumber>
    </recommendedName>
</protein>
<keyword evidence="8" id="KW-0289">Folate biosynthesis</keyword>
<dbReference type="SUPFAM" id="SSF55083">
    <property type="entry name" value="6-hydroxymethyl-7,8-dihydropterin pyrophosphokinase, HPPK"/>
    <property type="match status" value="1"/>
</dbReference>
<evidence type="ECO:0000256" key="1">
    <source>
        <dbReference type="ARBA" id="ARBA00000198"/>
    </source>
</evidence>
<dbReference type="Pfam" id="PF01288">
    <property type="entry name" value="HPPK"/>
    <property type="match status" value="1"/>
</dbReference>